<sequence length="128" mass="14368">MPEGTSETFLLNSDKSGEVCLCSEAAESGRISNMEADLCQHTIQEISTLYLGCRRHGGFLNCYWMTLSSCASRFCPSGCMLLFMMCSVQWEPRMREEDYIDNDETIGITRTSLCTSVLFFVSTPELNS</sequence>
<accession>A0AAF0U5P1</accession>
<keyword evidence="2" id="KW-1185">Reference proteome</keyword>
<proteinExistence type="predicted"/>
<organism evidence="1 2">
    <name type="scientific">Solanum verrucosum</name>
    <dbReference type="NCBI Taxonomy" id="315347"/>
    <lineage>
        <taxon>Eukaryota</taxon>
        <taxon>Viridiplantae</taxon>
        <taxon>Streptophyta</taxon>
        <taxon>Embryophyta</taxon>
        <taxon>Tracheophyta</taxon>
        <taxon>Spermatophyta</taxon>
        <taxon>Magnoliopsida</taxon>
        <taxon>eudicotyledons</taxon>
        <taxon>Gunneridae</taxon>
        <taxon>Pentapetalae</taxon>
        <taxon>asterids</taxon>
        <taxon>lamiids</taxon>
        <taxon>Solanales</taxon>
        <taxon>Solanaceae</taxon>
        <taxon>Solanoideae</taxon>
        <taxon>Solaneae</taxon>
        <taxon>Solanum</taxon>
    </lineage>
</organism>
<dbReference type="EMBL" id="CP133618">
    <property type="protein sequence ID" value="WMV39848.1"/>
    <property type="molecule type" value="Genomic_DNA"/>
</dbReference>
<dbReference type="AlphaFoldDB" id="A0AAF0U5P1"/>
<dbReference type="Proteomes" id="UP001234989">
    <property type="component" value="Chromosome 7"/>
</dbReference>
<gene>
    <name evidence="1" type="ORF">MTR67_033233</name>
</gene>
<evidence type="ECO:0000313" key="2">
    <source>
        <dbReference type="Proteomes" id="UP001234989"/>
    </source>
</evidence>
<name>A0AAF0U5P1_SOLVR</name>
<evidence type="ECO:0000313" key="1">
    <source>
        <dbReference type="EMBL" id="WMV39848.1"/>
    </source>
</evidence>
<reference evidence="1" key="1">
    <citation type="submission" date="2023-08" db="EMBL/GenBank/DDBJ databases">
        <title>A de novo genome assembly of Solanum verrucosum Schlechtendal, a Mexican diploid species geographically isolated from the other diploid A-genome species in potato relatives.</title>
        <authorList>
            <person name="Hosaka K."/>
        </authorList>
    </citation>
    <scope>NUCLEOTIDE SEQUENCE</scope>
    <source>
        <tissue evidence="1">Young leaves</tissue>
    </source>
</reference>
<protein>
    <submittedName>
        <fullName evidence="1">Uncharacterized protein</fullName>
    </submittedName>
</protein>